<feature type="chain" id="PRO_5046945901" evidence="1">
    <location>
        <begin position="22"/>
        <end position="108"/>
    </location>
</feature>
<feature type="signal peptide" evidence="1">
    <location>
        <begin position="1"/>
        <end position="21"/>
    </location>
</feature>
<name>A0ABU8RUJ5_9SPHN</name>
<evidence type="ECO:0000256" key="1">
    <source>
        <dbReference type="SAM" id="SignalP"/>
    </source>
</evidence>
<dbReference type="RefSeq" id="WP_339586355.1">
    <property type="nucleotide sequence ID" value="NZ_JBBHJZ010000001.1"/>
</dbReference>
<accession>A0ABU8RUJ5</accession>
<protein>
    <submittedName>
        <fullName evidence="2">UrcA family protein</fullName>
    </submittedName>
</protein>
<dbReference type="Proteomes" id="UP001361239">
    <property type="component" value="Unassembled WGS sequence"/>
</dbReference>
<evidence type="ECO:0000313" key="2">
    <source>
        <dbReference type="EMBL" id="MEJ5976444.1"/>
    </source>
</evidence>
<evidence type="ECO:0000313" key="3">
    <source>
        <dbReference type="Proteomes" id="UP001361239"/>
    </source>
</evidence>
<dbReference type="EMBL" id="JBBHJZ010000001">
    <property type="protein sequence ID" value="MEJ5976444.1"/>
    <property type="molecule type" value="Genomic_DNA"/>
</dbReference>
<reference evidence="2 3" key="1">
    <citation type="submission" date="2024-03" db="EMBL/GenBank/DDBJ databases">
        <authorList>
            <person name="Jo J.-H."/>
        </authorList>
    </citation>
    <scope>NUCLEOTIDE SEQUENCE [LARGE SCALE GENOMIC DNA]</scope>
    <source>
        <strain evidence="2 3">PS1R-30</strain>
    </source>
</reference>
<sequence length="108" mass="11150">MKYLGAAIAAATLLASSAVMADAPKAREPVSINVSSADLDLTSPDGVAKLQGRIDKAIAAACNPGDRVGADLSPDYKCRREMASNVQPTMQQIAARATQSRFGSNTGL</sequence>
<dbReference type="InterPro" id="IPR030972">
    <property type="entry name" value="UrcA_uranyl"/>
</dbReference>
<proteinExistence type="predicted"/>
<keyword evidence="1" id="KW-0732">Signal</keyword>
<organism evidence="2 3">
    <name type="scientific">Novosphingobium anseongense</name>
    <dbReference type="NCBI Taxonomy" id="3133436"/>
    <lineage>
        <taxon>Bacteria</taxon>
        <taxon>Pseudomonadati</taxon>
        <taxon>Pseudomonadota</taxon>
        <taxon>Alphaproteobacteria</taxon>
        <taxon>Sphingomonadales</taxon>
        <taxon>Sphingomonadaceae</taxon>
        <taxon>Novosphingobium</taxon>
    </lineage>
</organism>
<gene>
    <name evidence="2" type="ORF">WG901_07350</name>
</gene>
<dbReference type="NCBIfam" id="TIGR04433">
    <property type="entry name" value="UrcA_uranyl"/>
    <property type="match status" value="1"/>
</dbReference>
<comment type="caution">
    <text evidence="2">The sequence shown here is derived from an EMBL/GenBank/DDBJ whole genome shotgun (WGS) entry which is preliminary data.</text>
</comment>
<keyword evidence="3" id="KW-1185">Reference proteome</keyword>